<sequence length="119" mass="13832">MFSIRGATTIKENTVEEIKVSSLELFKEIIEKNDVKLEDIVSIFISCTKDVTKDYPGKFIREHYNLSNVAIMHFNEMEVENSLPLCVRFLILVNGNSDNINYVYLKEAKKLRTDLFNHN</sequence>
<dbReference type="EMBL" id="JAHLQF010000001">
    <property type="protein sequence ID" value="MBU5482825.1"/>
    <property type="molecule type" value="Genomic_DNA"/>
</dbReference>
<dbReference type="PANTHER" id="PTHR21164:SF0">
    <property type="entry name" value="CHORISMATE MUTASE AROH"/>
    <property type="match status" value="1"/>
</dbReference>
<comment type="caution">
    <text evidence="3">The sequence shown here is derived from an EMBL/GenBank/DDBJ whole genome shotgun (WGS) entry which is preliminary data.</text>
</comment>
<dbReference type="RefSeq" id="WP_216438260.1">
    <property type="nucleotide sequence ID" value="NZ_JAHLQF010000001.1"/>
</dbReference>
<dbReference type="CDD" id="cd02185">
    <property type="entry name" value="AroH"/>
    <property type="match status" value="1"/>
</dbReference>
<dbReference type="EC" id="5.4.99.5" evidence="1 2"/>
<evidence type="ECO:0000313" key="4">
    <source>
        <dbReference type="Proteomes" id="UP000726170"/>
    </source>
</evidence>
<dbReference type="Pfam" id="PF07736">
    <property type="entry name" value="CM_1"/>
    <property type="match status" value="1"/>
</dbReference>
<evidence type="ECO:0000313" key="3">
    <source>
        <dbReference type="EMBL" id="MBU5482825.1"/>
    </source>
</evidence>
<gene>
    <name evidence="3" type="primary">aroH</name>
    <name evidence="3" type="ORF">KQI86_00720</name>
</gene>
<keyword evidence="2" id="KW-0057">Aromatic amino acid biosynthesis</keyword>
<dbReference type="PIRSF" id="PIRSF005965">
    <property type="entry name" value="Chor_mut_AroH"/>
    <property type="match status" value="1"/>
</dbReference>
<dbReference type="PROSITE" id="PS51167">
    <property type="entry name" value="CHORISMATE_MUT_1"/>
    <property type="match status" value="1"/>
</dbReference>
<protein>
    <recommendedName>
        <fullName evidence="1 2">chorismate mutase</fullName>
        <ecNumber evidence="1 2">5.4.99.5</ecNumber>
    </recommendedName>
</protein>
<keyword evidence="2 3" id="KW-0413">Isomerase</keyword>
<keyword evidence="2" id="KW-0028">Amino-acid biosynthesis</keyword>
<reference evidence="3 4" key="1">
    <citation type="submission" date="2021-06" db="EMBL/GenBank/DDBJ databases">
        <authorList>
            <person name="Sun Q."/>
            <person name="Li D."/>
        </authorList>
    </citation>
    <scope>NUCLEOTIDE SEQUENCE [LARGE SCALE GENOMIC DNA]</scope>
    <source>
        <strain evidence="3 4">MSJ-11</strain>
    </source>
</reference>
<organism evidence="3 4">
    <name type="scientific">Clostridium mobile</name>
    <dbReference type="NCBI Taxonomy" id="2841512"/>
    <lineage>
        <taxon>Bacteria</taxon>
        <taxon>Bacillati</taxon>
        <taxon>Bacillota</taxon>
        <taxon>Clostridia</taxon>
        <taxon>Eubacteriales</taxon>
        <taxon>Clostridiaceae</taxon>
        <taxon>Clostridium</taxon>
    </lineage>
</organism>
<dbReference type="Proteomes" id="UP000726170">
    <property type="component" value="Unassembled WGS sequence"/>
</dbReference>
<keyword evidence="4" id="KW-1185">Reference proteome</keyword>
<dbReference type="PANTHER" id="PTHR21164">
    <property type="entry name" value="CHORISMATE MUTASE"/>
    <property type="match status" value="1"/>
</dbReference>
<dbReference type="GO" id="GO:0004106">
    <property type="term" value="F:chorismate mutase activity"/>
    <property type="evidence" value="ECO:0007669"/>
    <property type="project" value="UniProtKB-EC"/>
</dbReference>
<dbReference type="NCBIfam" id="TIGR01796">
    <property type="entry name" value="CM_mono_aroH"/>
    <property type="match status" value="1"/>
</dbReference>
<accession>A0ABS6ECQ8</accession>
<evidence type="ECO:0000256" key="1">
    <source>
        <dbReference type="NCBIfam" id="TIGR01796"/>
    </source>
</evidence>
<dbReference type="InterPro" id="IPR008243">
    <property type="entry name" value="Chorismate_mutase_AroH"/>
</dbReference>
<evidence type="ECO:0000256" key="2">
    <source>
        <dbReference type="PROSITE-ProRule" id="PRU00514"/>
    </source>
</evidence>
<proteinExistence type="predicted"/>
<name>A0ABS6ECQ8_9CLOT</name>
<comment type="catalytic activity">
    <reaction evidence="2">
        <text>chorismate = prephenate</text>
        <dbReference type="Rhea" id="RHEA:13897"/>
        <dbReference type="ChEBI" id="CHEBI:29748"/>
        <dbReference type="ChEBI" id="CHEBI:29934"/>
        <dbReference type="EC" id="5.4.99.5"/>
    </reaction>
</comment>